<accession>A0ABW4RIX6</accession>
<dbReference type="Pfam" id="PF09922">
    <property type="entry name" value="LiaF-like_C"/>
    <property type="match status" value="1"/>
</dbReference>
<evidence type="ECO:0000256" key="2">
    <source>
        <dbReference type="SAM" id="Phobius"/>
    </source>
</evidence>
<organism evidence="5 6">
    <name type="scientific">Paenibacillus wenxiniae</name>
    <dbReference type="NCBI Taxonomy" id="1636843"/>
    <lineage>
        <taxon>Bacteria</taxon>
        <taxon>Bacillati</taxon>
        <taxon>Bacillota</taxon>
        <taxon>Bacilli</taxon>
        <taxon>Bacillales</taxon>
        <taxon>Paenibacillaceae</taxon>
        <taxon>Paenibacillus</taxon>
    </lineage>
</organism>
<feature type="transmembrane region" description="Helical" evidence="2">
    <location>
        <begin position="38"/>
        <end position="55"/>
    </location>
</feature>
<feature type="compositionally biased region" description="Basic and acidic residues" evidence="1">
    <location>
        <begin position="154"/>
        <end position="171"/>
    </location>
</feature>
<feature type="compositionally biased region" description="Basic and acidic residues" evidence="1">
    <location>
        <begin position="184"/>
        <end position="215"/>
    </location>
</feature>
<evidence type="ECO:0000313" key="6">
    <source>
        <dbReference type="Proteomes" id="UP001597233"/>
    </source>
</evidence>
<feature type="transmembrane region" description="Helical" evidence="2">
    <location>
        <begin position="62"/>
        <end position="80"/>
    </location>
</feature>
<dbReference type="InterPro" id="IPR054331">
    <property type="entry name" value="LiaF_TM"/>
</dbReference>
<evidence type="ECO:0000259" key="3">
    <source>
        <dbReference type="Pfam" id="PF09922"/>
    </source>
</evidence>
<evidence type="ECO:0000259" key="4">
    <source>
        <dbReference type="Pfam" id="PF22570"/>
    </source>
</evidence>
<sequence>MNRHMFRKTFWGLSLIGLGLVFLLDRLSIIDFGVRDVIFLLWPLILLEIGLNELLFKCKRDVGGWIMTILGVFFIGRNLGLYDYSIGDLIRLMIPLGLVFFGFRMMSGKGKPHKRHDNYDYSGMNGNDGVPGSTYTPPTPPPPPAPSSLDDLFDEKLGRQHHSDAQHRHEAGQTSSEHTSFGSRPEHAEREFRREPGRGPNLRKEPLHTQRPDQDPLFRQYGAMHEENWKQHKQHFKEHVRNMKQQKQWHHDQWKKQFKGGHHSSYNDQYRNEYSAEHGTGVDTEERSSFIGDVHIGKEYFELKPMNISHFIGDTMLDLTRAQIPYGKTRINISAFIGDVKVFIPSGVEVSFKAEGNSFIGDMDILSRNSDGMMNRLSSETSEADATGKRVEITVNVFIGDIRINRVG</sequence>
<comment type="caution">
    <text evidence="5">The sequence shown here is derived from an EMBL/GenBank/DDBJ whole genome shotgun (WGS) entry which is preliminary data.</text>
</comment>
<dbReference type="EMBL" id="JBHUEH010000014">
    <property type="protein sequence ID" value="MFD1886171.1"/>
    <property type="molecule type" value="Genomic_DNA"/>
</dbReference>
<feature type="compositionally biased region" description="Pro residues" evidence="1">
    <location>
        <begin position="137"/>
        <end position="146"/>
    </location>
</feature>
<protein>
    <submittedName>
        <fullName evidence="5">Cell wall-active antibiotics response protein LiaF</fullName>
    </submittedName>
</protein>
<feature type="domain" description="Cell wall-active antibiotics response LiaF-like C-terminal" evidence="3">
    <location>
        <begin position="290"/>
        <end position="404"/>
    </location>
</feature>
<name>A0ABW4RIX6_9BACL</name>
<keyword evidence="6" id="KW-1185">Reference proteome</keyword>
<dbReference type="NCBIfam" id="NF040535">
    <property type="entry name" value="LiaF_C_term"/>
    <property type="match status" value="1"/>
</dbReference>
<keyword evidence="2" id="KW-1133">Transmembrane helix</keyword>
<dbReference type="InterPro" id="IPR047793">
    <property type="entry name" value="LiaF_C"/>
</dbReference>
<keyword evidence="2" id="KW-0472">Membrane</keyword>
<proteinExistence type="predicted"/>
<evidence type="ECO:0000256" key="1">
    <source>
        <dbReference type="SAM" id="MobiDB-lite"/>
    </source>
</evidence>
<feature type="transmembrane region" description="Helical" evidence="2">
    <location>
        <begin position="86"/>
        <end position="106"/>
    </location>
</feature>
<keyword evidence="2" id="KW-0812">Transmembrane</keyword>
<dbReference type="InterPro" id="IPR024425">
    <property type="entry name" value="LiaF-like_C"/>
</dbReference>
<feature type="compositionally biased region" description="Polar residues" evidence="1">
    <location>
        <begin position="172"/>
        <end position="182"/>
    </location>
</feature>
<evidence type="ECO:0000313" key="5">
    <source>
        <dbReference type="EMBL" id="MFD1886171.1"/>
    </source>
</evidence>
<dbReference type="Pfam" id="PF22570">
    <property type="entry name" value="LiaF-TM"/>
    <property type="match status" value="1"/>
</dbReference>
<dbReference type="RefSeq" id="WP_347323485.1">
    <property type="nucleotide sequence ID" value="NZ_JBCGUH010000001.1"/>
</dbReference>
<feature type="region of interest" description="Disordered" evidence="1">
    <location>
        <begin position="110"/>
        <end position="215"/>
    </location>
</feature>
<gene>
    <name evidence="5" type="primary">liaF</name>
    <name evidence="5" type="ORF">ACFSC9_11620</name>
</gene>
<feature type="domain" description="LiaF transmembrane" evidence="4">
    <location>
        <begin position="10"/>
        <end position="111"/>
    </location>
</feature>
<reference evidence="6" key="1">
    <citation type="journal article" date="2019" name="Int. J. Syst. Evol. Microbiol.">
        <title>The Global Catalogue of Microorganisms (GCM) 10K type strain sequencing project: providing services to taxonomists for standard genome sequencing and annotation.</title>
        <authorList>
            <consortium name="The Broad Institute Genomics Platform"/>
            <consortium name="The Broad Institute Genome Sequencing Center for Infectious Disease"/>
            <person name="Wu L."/>
            <person name="Ma J."/>
        </authorList>
    </citation>
    <scope>NUCLEOTIDE SEQUENCE [LARGE SCALE GENOMIC DNA]</scope>
    <source>
        <strain evidence="6">CCUG 54950</strain>
    </source>
</reference>
<dbReference type="Proteomes" id="UP001597233">
    <property type="component" value="Unassembled WGS sequence"/>
</dbReference>